<evidence type="ECO:0000256" key="1">
    <source>
        <dbReference type="ARBA" id="ARBA00022679"/>
    </source>
</evidence>
<proteinExistence type="predicted"/>
<keyword evidence="1" id="KW-0808">Transferase</keyword>
<gene>
    <name evidence="4" type="ORF">UFOPK3522_01503</name>
</gene>
<name>A0A6J6A073_9ZZZZ</name>
<dbReference type="AlphaFoldDB" id="A0A6J6A073"/>
<dbReference type="SUPFAM" id="SSF53756">
    <property type="entry name" value="UDP-Glycosyltransferase/glycogen phosphorylase"/>
    <property type="match status" value="1"/>
</dbReference>
<organism evidence="4">
    <name type="scientific">freshwater metagenome</name>
    <dbReference type="NCBI Taxonomy" id="449393"/>
    <lineage>
        <taxon>unclassified sequences</taxon>
        <taxon>metagenomes</taxon>
        <taxon>ecological metagenomes</taxon>
    </lineage>
</organism>
<accession>A0A6J6A073</accession>
<dbReference type="Pfam" id="PF00534">
    <property type="entry name" value="Glycos_transf_1"/>
    <property type="match status" value="1"/>
</dbReference>
<dbReference type="PANTHER" id="PTHR46401">
    <property type="entry name" value="GLYCOSYLTRANSFERASE WBBK-RELATED"/>
    <property type="match status" value="1"/>
</dbReference>
<evidence type="ECO:0000256" key="2">
    <source>
        <dbReference type="SAM" id="MobiDB-lite"/>
    </source>
</evidence>
<dbReference type="InterPro" id="IPR001296">
    <property type="entry name" value="Glyco_trans_1"/>
</dbReference>
<dbReference type="EMBL" id="CAESAO010000173">
    <property type="protein sequence ID" value="CAB4346869.1"/>
    <property type="molecule type" value="Genomic_DNA"/>
</dbReference>
<feature type="compositionally biased region" description="Basic and acidic residues" evidence="2">
    <location>
        <begin position="286"/>
        <end position="303"/>
    </location>
</feature>
<dbReference type="Gene3D" id="3.40.50.2000">
    <property type="entry name" value="Glycogen Phosphorylase B"/>
    <property type="match status" value="1"/>
</dbReference>
<dbReference type="GO" id="GO:0009103">
    <property type="term" value="P:lipopolysaccharide biosynthetic process"/>
    <property type="evidence" value="ECO:0007669"/>
    <property type="project" value="TreeGrafter"/>
</dbReference>
<dbReference type="GO" id="GO:0016757">
    <property type="term" value="F:glycosyltransferase activity"/>
    <property type="evidence" value="ECO:0007669"/>
    <property type="project" value="InterPro"/>
</dbReference>
<dbReference type="PANTHER" id="PTHR46401:SF2">
    <property type="entry name" value="GLYCOSYLTRANSFERASE WBBK-RELATED"/>
    <property type="match status" value="1"/>
</dbReference>
<sequence>MIHLGVEQLIPVPDQPPVAPPGIEQLAGAPFVLCLGTNFSHKNRVFAIRLLAALRELGWDGWLVFAGPHAASGTSEDAEQAELDADPENAARVVDLGPVEEAEKLWLLANTAAVVYPTTHEGFGLVPFEAAAAGAPCIFASHTSLAELFPPELALITAWDEQETARATLPLLTDGPERDQQVSAVLAAGEALTWPAYGASLLDAYRAMLELPSSAYSLLTRQGQGAVSREGYWLVGPEGLLETRYERPLLAISSRPALAFIFLRPLEWGYRAMYKVSRLLRPGKGASDREQSDRTAGRSTDKR</sequence>
<reference evidence="4" key="1">
    <citation type="submission" date="2020-05" db="EMBL/GenBank/DDBJ databases">
        <authorList>
            <person name="Chiriac C."/>
            <person name="Salcher M."/>
            <person name="Ghai R."/>
            <person name="Kavagutti S V."/>
        </authorList>
    </citation>
    <scope>NUCLEOTIDE SEQUENCE</scope>
</reference>
<feature type="domain" description="Glycosyl transferase family 1" evidence="3">
    <location>
        <begin position="29"/>
        <end position="181"/>
    </location>
</feature>
<feature type="region of interest" description="Disordered" evidence="2">
    <location>
        <begin position="283"/>
        <end position="303"/>
    </location>
</feature>
<evidence type="ECO:0000313" key="4">
    <source>
        <dbReference type="EMBL" id="CAB4346869.1"/>
    </source>
</evidence>
<protein>
    <submittedName>
        <fullName evidence="4">Unannotated protein</fullName>
    </submittedName>
</protein>
<evidence type="ECO:0000259" key="3">
    <source>
        <dbReference type="Pfam" id="PF00534"/>
    </source>
</evidence>